<name>A0ABR2S427_9ROSI</name>
<protein>
    <submittedName>
        <fullName evidence="1">Uncharacterized protein</fullName>
    </submittedName>
</protein>
<dbReference type="EMBL" id="JBBPBN010000017">
    <property type="protein sequence ID" value="KAK9019995.1"/>
    <property type="molecule type" value="Genomic_DNA"/>
</dbReference>
<accession>A0ABR2S427</accession>
<reference evidence="1 2" key="1">
    <citation type="journal article" date="2024" name="G3 (Bethesda)">
        <title>Genome assembly of Hibiscus sabdariffa L. provides insights into metabolisms of medicinal natural products.</title>
        <authorList>
            <person name="Kim T."/>
        </authorList>
    </citation>
    <scope>NUCLEOTIDE SEQUENCE [LARGE SCALE GENOMIC DNA]</scope>
    <source>
        <strain evidence="1">TK-2024</strain>
        <tissue evidence="1">Old leaves</tissue>
    </source>
</reference>
<keyword evidence="2" id="KW-1185">Reference proteome</keyword>
<comment type="caution">
    <text evidence="1">The sequence shown here is derived from an EMBL/GenBank/DDBJ whole genome shotgun (WGS) entry which is preliminary data.</text>
</comment>
<evidence type="ECO:0000313" key="2">
    <source>
        <dbReference type="Proteomes" id="UP001396334"/>
    </source>
</evidence>
<sequence>MSANWSCHQWRTAVDFMESPETYMAGRMLPEFSSPKYFRRSCWDTLKGGSKGVVHIEQGKSEMLEEGKAGKE</sequence>
<evidence type="ECO:0000313" key="1">
    <source>
        <dbReference type="EMBL" id="KAK9019995.1"/>
    </source>
</evidence>
<gene>
    <name evidence="1" type="ORF">V6N11_054493</name>
</gene>
<organism evidence="1 2">
    <name type="scientific">Hibiscus sabdariffa</name>
    <name type="common">roselle</name>
    <dbReference type="NCBI Taxonomy" id="183260"/>
    <lineage>
        <taxon>Eukaryota</taxon>
        <taxon>Viridiplantae</taxon>
        <taxon>Streptophyta</taxon>
        <taxon>Embryophyta</taxon>
        <taxon>Tracheophyta</taxon>
        <taxon>Spermatophyta</taxon>
        <taxon>Magnoliopsida</taxon>
        <taxon>eudicotyledons</taxon>
        <taxon>Gunneridae</taxon>
        <taxon>Pentapetalae</taxon>
        <taxon>rosids</taxon>
        <taxon>malvids</taxon>
        <taxon>Malvales</taxon>
        <taxon>Malvaceae</taxon>
        <taxon>Malvoideae</taxon>
        <taxon>Hibiscus</taxon>
    </lineage>
</organism>
<proteinExistence type="predicted"/>
<dbReference type="Proteomes" id="UP001396334">
    <property type="component" value="Unassembled WGS sequence"/>
</dbReference>